<evidence type="ECO:0000313" key="2">
    <source>
        <dbReference type="EMBL" id="MEY8014344.1"/>
    </source>
</evidence>
<protein>
    <recommendedName>
        <fullName evidence="6">Site-specific integrase</fullName>
    </recommendedName>
</protein>
<organism evidence="2 5">
    <name type="scientific">Mycobacterium servetii</name>
    <dbReference type="NCBI Taxonomy" id="3237418"/>
    <lineage>
        <taxon>Bacteria</taxon>
        <taxon>Bacillati</taxon>
        <taxon>Actinomycetota</taxon>
        <taxon>Actinomycetes</taxon>
        <taxon>Mycobacteriales</taxon>
        <taxon>Mycobacteriaceae</taxon>
        <taxon>Mycobacterium</taxon>
    </lineage>
</organism>
<dbReference type="EMBL" id="JBGEDP010000001">
    <property type="protein sequence ID" value="MEY8017400.1"/>
    <property type="molecule type" value="Genomic_DNA"/>
</dbReference>
<accession>A0ABV4BVL8</accession>
<gene>
    <name evidence="1" type="ORF">AB8998_01165</name>
    <name evidence="2" type="ORF">AB8998_04500</name>
    <name evidence="3" type="ORF">AB8998_13260</name>
    <name evidence="4" type="ORF">AB8998_21590</name>
</gene>
<sequence length="809" mass="88700">MPKTFASEVLADPIGVIVDLVLGEKPGLDRRTVIGLVEAMAGGRAKRRRLAQALLDRPAVLTDGRSPAPRGIGELLIALNAAGAMHISSPVCAGCGKHLHTLQRRGDDWYCAKCGPRREPCTICGSSRPVYLRDRDGRPRCSRCLPDDGRDPTPLIVDVVRRADPSLSGEEINAAIEAVVPRAGRRYRLAWALQQRPALLTGAGAEASDPAVLRLIDQLGDAGAKGIVHPACPGCGRIIHLHRPIGGKWLCRSCTAKSRAQPCARCGALREAATRDEQGQPVCPSCLVTDPINQEVCVDCGRRRPVSIRCEDGPRCASCRPPTIAECAICGRTAPSTISIATGRPWCEACHKRWAQCISCGEFRPIRGGTLAEPLCAECVRDESGFWRTCPGCGQRGRRYTSRCARCNVQQRLRELLGDARGDIRPDLCDLYEALVAVERPNTAAVWLDNGGGPAILRELEAGQRVLSHETLDELPAGKPVEHLRSVLVAIGTLPHRDEQMLRLQRWTAALITERVDPEERGLLHRYAVWHVIRRLRARVGDTDTTYGQARAAKRSIRSAAALLDWLAAHNLKLATARQGDLDRWLTSAAAGQRRDSGNFVRWARRNRLTRVEHAAQRWDGPSGVIDTETRWEQARWLLHDDTIDTAGRVAALLVLLYAQTAAAISELTIDDIELTDESVRLRLGHEPILIPAPLDRLIRALVSTRSPHAAVGRPRSSRWLFPGGQPGRHLSAFRMAERLRQLGIQASRARSAALFQLATDLPAAVLARTLGIHISVAATWQRASSGDWTTYAAEISRRSPTEIRMRVT</sequence>
<dbReference type="EMBL" id="JBGEDP010000001">
    <property type="protein sequence ID" value="MEY8015907.1"/>
    <property type="molecule type" value="Genomic_DNA"/>
</dbReference>
<evidence type="ECO:0000313" key="1">
    <source>
        <dbReference type="EMBL" id="MEY8013761.1"/>
    </source>
</evidence>
<name>A0ABV4BVL8_9MYCO</name>
<evidence type="ECO:0000313" key="5">
    <source>
        <dbReference type="Proteomes" id="UP001564760"/>
    </source>
</evidence>
<dbReference type="EMBL" id="JBGEDP010000001">
    <property type="protein sequence ID" value="MEY8014344.1"/>
    <property type="molecule type" value="Genomic_DNA"/>
</dbReference>
<comment type="caution">
    <text evidence="2">The sequence shown here is derived from an EMBL/GenBank/DDBJ whole genome shotgun (WGS) entry which is preliminary data.</text>
</comment>
<evidence type="ECO:0008006" key="6">
    <source>
        <dbReference type="Google" id="ProtNLM"/>
    </source>
</evidence>
<proteinExistence type="predicted"/>
<evidence type="ECO:0000313" key="4">
    <source>
        <dbReference type="EMBL" id="MEY8017400.1"/>
    </source>
</evidence>
<evidence type="ECO:0000313" key="3">
    <source>
        <dbReference type="EMBL" id="MEY8015907.1"/>
    </source>
</evidence>
<reference evidence="2 5" key="1">
    <citation type="submission" date="2024-08" db="EMBL/GenBank/DDBJ databases">
        <title>Mycobacterium servetensis sp. nov., a novel rapid-growing mycobacterial species recovered from a human patient in Zaragoza, Spain.</title>
        <authorList>
            <person name="Tristancho-Baro A.I."/>
            <person name="Buenestado-Serrano S."/>
            <person name="Garcia De Viedma D."/>
            <person name="Milagro-Beamonte A."/>
            <person name="Burillo N."/>
            <person name="Sanz S."/>
            <person name="Lopez-Calleja A.I."/>
            <person name="Penas-Utrilla D."/>
            <person name="Guardingo M."/>
            <person name="Garcia M.J."/>
            <person name="Vinuelas-Bayon J."/>
        </authorList>
    </citation>
    <scope>NUCLEOTIDE SEQUENCE [LARGE SCALE GENOMIC DNA]</scope>
    <source>
        <strain evidence="2">12766410_HUMS</strain>
        <strain evidence="5">HUMS_12744610</strain>
    </source>
</reference>
<dbReference type="Proteomes" id="UP001564760">
    <property type="component" value="Unassembled WGS sequence"/>
</dbReference>
<dbReference type="EMBL" id="JBGEDP010000001">
    <property type="protein sequence ID" value="MEY8013761.1"/>
    <property type="molecule type" value="Genomic_DNA"/>
</dbReference>
<dbReference type="RefSeq" id="WP_369736419.1">
    <property type="nucleotide sequence ID" value="NZ_JBGEDP010000001.1"/>
</dbReference>
<keyword evidence="5" id="KW-1185">Reference proteome</keyword>